<comment type="caution">
    <text evidence="1">The sequence shown here is derived from an EMBL/GenBank/DDBJ whole genome shotgun (WGS) entry which is preliminary data.</text>
</comment>
<proteinExistence type="predicted"/>
<dbReference type="Proteomes" id="UP001239111">
    <property type="component" value="Chromosome 3"/>
</dbReference>
<gene>
    <name evidence="1" type="ORF">QAD02_001351</name>
</gene>
<reference evidence="1" key="1">
    <citation type="submission" date="2023-04" db="EMBL/GenBank/DDBJ databases">
        <title>A chromosome-level genome assembly of the parasitoid wasp Eretmocerus hayati.</title>
        <authorList>
            <person name="Zhong Y."/>
            <person name="Liu S."/>
            <person name="Liu Y."/>
        </authorList>
    </citation>
    <scope>NUCLEOTIDE SEQUENCE</scope>
    <source>
        <strain evidence="1">ZJU_SS_LIU_2023</strain>
    </source>
</reference>
<name>A0ACC2NIM3_9HYME</name>
<accession>A0ACC2NIM3</accession>
<dbReference type="EMBL" id="CM056743">
    <property type="protein sequence ID" value="KAJ8670092.1"/>
    <property type="molecule type" value="Genomic_DNA"/>
</dbReference>
<evidence type="ECO:0000313" key="2">
    <source>
        <dbReference type="Proteomes" id="UP001239111"/>
    </source>
</evidence>
<evidence type="ECO:0000313" key="1">
    <source>
        <dbReference type="EMBL" id="KAJ8670092.1"/>
    </source>
</evidence>
<protein>
    <submittedName>
        <fullName evidence="1">Uncharacterized protein</fullName>
    </submittedName>
</protein>
<sequence>MSPSGEMEDRRPTIVNKILIGAHKEMKKDGIAKIILDSLSRNPDFIGQISADTGETMSFGELKDRSIRCALWLRKQGIGKNDIVCISTSNIINDCVPVLACFYVGATFTSWYWDAPQEETRQVFKEIKPKVIFAGDKAVEQLIPITVDMGINCQYVTYKEHSKYPSLAKIMSSQSEEDVIHFEPTEPEDPRKQVGVIIFSSGSTGATKGSMLPYSWLANHHFSINGVTKGVNALSYFMWPWICAVETLIDSIELPATRIIHAAFEPDETYRIMKDHQVNHICVLPNVLEKIFNNERDYLPSLKRIITLGAPAYPTVLARVKKSQPNVDVWNSYGMTEAGGVLSVQTKDSKMSDSVGFIWFNMQLKVLDLETSQIRGPNEMGEVYVKLDDIMISYVGNPEEAKQLIDKEGWLRTGDVGFYDETGELKITDRIKLFICFRDKRLPSPKIENILMQHPEVKCASVVPVPHETEVQLPFAFVQVSPGAKVTKEELIELPAKVDEDYRLSGGLVFVDEFPLTRNGKINIQELKKRAEIHARK</sequence>
<keyword evidence="2" id="KW-1185">Reference proteome</keyword>
<organism evidence="1 2">
    <name type="scientific">Eretmocerus hayati</name>
    <dbReference type="NCBI Taxonomy" id="131215"/>
    <lineage>
        <taxon>Eukaryota</taxon>
        <taxon>Metazoa</taxon>
        <taxon>Ecdysozoa</taxon>
        <taxon>Arthropoda</taxon>
        <taxon>Hexapoda</taxon>
        <taxon>Insecta</taxon>
        <taxon>Pterygota</taxon>
        <taxon>Neoptera</taxon>
        <taxon>Endopterygota</taxon>
        <taxon>Hymenoptera</taxon>
        <taxon>Apocrita</taxon>
        <taxon>Proctotrupomorpha</taxon>
        <taxon>Chalcidoidea</taxon>
        <taxon>Aphelinidae</taxon>
        <taxon>Aphelininae</taxon>
        <taxon>Eretmocerus</taxon>
    </lineage>
</organism>